<evidence type="ECO:0000313" key="3">
    <source>
        <dbReference type="Proteomes" id="UP000825935"/>
    </source>
</evidence>
<comment type="caution">
    <text evidence="2">The sequence shown here is derived from an EMBL/GenBank/DDBJ whole genome shotgun (WGS) entry which is preliminary data.</text>
</comment>
<keyword evidence="3" id="KW-1185">Reference proteome</keyword>
<dbReference type="EMBL" id="CM035411">
    <property type="protein sequence ID" value="KAH7434112.1"/>
    <property type="molecule type" value="Genomic_DNA"/>
</dbReference>
<feature type="region of interest" description="Disordered" evidence="1">
    <location>
        <begin position="1"/>
        <end position="35"/>
    </location>
</feature>
<protein>
    <submittedName>
        <fullName evidence="2">Uncharacterized protein</fullName>
    </submittedName>
</protein>
<dbReference type="AlphaFoldDB" id="A0A8T2UF71"/>
<feature type="compositionally biased region" description="Polar residues" evidence="1">
    <location>
        <begin position="326"/>
        <end position="338"/>
    </location>
</feature>
<gene>
    <name evidence="2" type="ORF">KP509_06G000600</name>
</gene>
<accession>A0A8T2UF71</accession>
<feature type="compositionally biased region" description="Low complexity" evidence="1">
    <location>
        <begin position="356"/>
        <end position="371"/>
    </location>
</feature>
<dbReference type="Proteomes" id="UP000825935">
    <property type="component" value="Chromosome 6"/>
</dbReference>
<feature type="region of interest" description="Disordered" evidence="1">
    <location>
        <begin position="111"/>
        <end position="185"/>
    </location>
</feature>
<feature type="compositionally biased region" description="Low complexity" evidence="1">
    <location>
        <begin position="176"/>
        <end position="185"/>
    </location>
</feature>
<feature type="region of interest" description="Disordered" evidence="1">
    <location>
        <begin position="301"/>
        <end position="380"/>
    </location>
</feature>
<evidence type="ECO:0000256" key="1">
    <source>
        <dbReference type="SAM" id="MobiDB-lite"/>
    </source>
</evidence>
<proteinExistence type="predicted"/>
<name>A0A8T2UF71_CERRI</name>
<reference evidence="2" key="1">
    <citation type="submission" date="2021-08" db="EMBL/GenBank/DDBJ databases">
        <title>WGS assembly of Ceratopteris richardii.</title>
        <authorList>
            <person name="Marchant D.B."/>
            <person name="Chen G."/>
            <person name="Jenkins J."/>
            <person name="Shu S."/>
            <person name="Leebens-Mack J."/>
            <person name="Grimwood J."/>
            <person name="Schmutz J."/>
            <person name="Soltis P."/>
            <person name="Soltis D."/>
            <person name="Chen Z.-H."/>
        </authorList>
    </citation>
    <scope>NUCLEOTIDE SEQUENCE</scope>
    <source>
        <strain evidence="2">Whitten #5841</strain>
        <tissue evidence="2">Leaf</tissue>
    </source>
</reference>
<dbReference type="OrthoDB" id="1939615at2759"/>
<evidence type="ECO:0000313" key="2">
    <source>
        <dbReference type="EMBL" id="KAH7434112.1"/>
    </source>
</evidence>
<organism evidence="2 3">
    <name type="scientific">Ceratopteris richardii</name>
    <name type="common">Triangle waterfern</name>
    <dbReference type="NCBI Taxonomy" id="49495"/>
    <lineage>
        <taxon>Eukaryota</taxon>
        <taxon>Viridiplantae</taxon>
        <taxon>Streptophyta</taxon>
        <taxon>Embryophyta</taxon>
        <taxon>Tracheophyta</taxon>
        <taxon>Polypodiopsida</taxon>
        <taxon>Polypodiidae</taxon>
        <taxon>Polypodiales</taxon>
        <taxon>Pteridineae</taxon>
        <taxon>Pteridaceae</taxon>
        <taxon>Parkerioideae</taxon>
        <taxon>Ceratopteris</taxon>
    </lineage>
</organism>
<sequence>MASFDQKAWDSSHGHRALPFQSKRDMNRSFSSPRLTGIKHSKELMEISFTNSSRVSPSESLFFSNKENVQSWLISTSPTPIFDFTAVERFVGDEAPILSPILSPSISSQISARHTPTELEDPETQRKHAWSGTNNPKESVNHLRMPYRFHDEGEGKLPSTSRRYGKDELLGPPDSPTGSTSSTGSEGRLLAFLAHKLLAYRGNSRRFSRYAREISGPIDEKHVMEDRSKKPAIDETIIETNTQSRSPPQEFGTNTLTAGGGLHRTTSEAVSELSLGSANNRTLSMEFDIMLAAAAAAASGMNQAPASEEQRHHQQQLPRIHEDSSIRFTGSDSSTRFTANEAGHGHDVGNHPSFQDGSPAPSPDADVSSSAMALAVTRQG</sequence>